<evidence type="ECO:0000256" key="1">
    <source>
        <dbReference type="ARBA" id="ARBA00022670"/>
    </source>
</evidence>
<keyword evidence="4" id="KW-1133">Transmembrane helix</keyword>
<name>A0A6J6IS59_9ZZZZ</name>
<gene>
    <name evidence="5" type="ORF">UFOPK2086_00106</name>
</gene>
<dbReference type="SUPFAM" id="SSF50494">
    <property type="entry name" value="Trypsin-like serine proteases"/>
    <property type="match status" value="1"/>
</dbReference>
<dbReference type="PRINTS" id="PR00834">
    <property type="entry name" value="PROTEASES2C"/>
</dbReference>
<protein>
    <submittedName>
        <fullName evidence="5">Unannotated protein</fullName>
    </submittedName>
</protein>
<sequence>MGDRPVIPMSGQPAGQIPPPPSGGSPFSGVGYSAPGPKKSSRFPFKEFWKNFRRRVKRNPAVWWPIIGVVGLLVAGLAAGGIDSSDVVPRDSVSPSTSVGVAPKATGTINDLIVHSIVSIIVYEDGEPCSGGSGSVVVDGLHILTNHHVVTSDEDCTIDEIRIQTVKNSGDLPKDSFVGEVLASDEDIDLALLTIKPIDRNAPVLRPLELATTNAVGQDIVVVGFPVIGGESVTVSKGIISGFAFEYGVEWIKTDAAISGGNSGGAALDSKKRLIGIPTMLSQSSDGRGADCRKVADTNGDGKVDENDTCVGVGGSFSLMATSATAIKFAKSHGVDLARSLPSTPSTTVPRK</sequence>
<dbReference type="PANTHER" id="PTHR43343">
    <property type="entry name" value="PEPTIDASE S12"/>
    <property type="match status" value="1"/>
</dbReference>
<dbReference type="PANTHER" id="PTHR43343:SF3">
    <property type="entry name" value="PROTEASE DO-LIKE 8, CHLOROPLASTIC"/>
    <property type="match status" value="1"/>
</dbReference>
<keyword evidence="4" id="KW-0472">Membrane</keyword>
<dbReference type="InterPro" id="IPR001940">
    <property type="entry name" value="Peptidase_S1C"/>
</dbReference>
<evidence type="ECO:0000256" key="4">
    <source>
        <dbReference type="SAM" id="Phobius"/>
    </source>
</evidence>
<dbReference type="AlphaFoldDB" id="A0A6J6IS59"/>
<feature type="region of interest" description="Disordered" evidence="3">
    <location>
        <begin position="1"/>
        <end position="35"/>
    </location>
</feature>
<proteinExistence type="predicted"/>
<evidence type="ECO:0000256" key="3">
    <source>
        <dbReference type="SAM" id="MobiDB-lite"/>
    </source>
</evidence>
<dbReference type="InterPro" id="IPR009003">
    <property type="entry name" value="Peptidase_S1_PA"/>
</dbReference>
<evidence type="ECO:0000313" key="5">
    <source>
        <dbReference type="EMBL" id="CAB4627153.1"/>
    </source>
</evidence>
<feature type="compositionally biased region" description="Low complexity" evidence="3">
    <location>
        <begin position="24"/>
        <end position="33"/>
    </location>
</feature>
<dbReference type="InterPro" id="IPR051201">
    <property type="entry name" value="Chloro_Bact_Ser_Proteases"/>
</dbReference>
<accession>A0A6J6IS59</accession>
<dbReference type="Gene3D" id="2.40.10.120">
    <property type="match status" value="1"/>
</dbReference>
<evidence type="ECO:0000256" key="2">
    <source>
        <dbReference type="ARBA" id="ARBA00022801"/>
    </source>
</evidence>
<keyword evidence="2" id="KW-0378">Hydrolase</keyword>
<keyword evidence="4" id="KW-0812">Transmembrane</keyword>
<dbReference type="EMBL" id="CAEZVQ010000005">
    <property type="protein sequence ID" value="CAB4627153.1"/>
    <property type="molecule type" value="Genomic_DNA"/>
</dbReference>
<dbReference type="GO" id="GO:0004252">
    <property type="term" value="F:serine-type endopeptidase activity"/>
    <property type="evidence" value="ECO:0007669"/>
    <property type="project" value="InterPro"/>
</dbReference>
<dbReference type="GO" id="GO:0006508">
    <property type="term" value="P:proteolysis"/>
    <property type="evidence" value="ECO:0007669"/>
    <property type="project" value="UniProtKB-KW"/>
</dbReference>
<organism evidence="5">
    <name type="scientific">freshwater metagenome</name>
    <dbReference type="NCBI Taxonomy" id="449393"/>
    <lineage>
        <taxon>unclassified sequences</taxon>
        <taxon>metagenomes</taxon>
        <taxon>ecological metagenomes</taxon>
    </lineage>
</organism>
<feature type="transmembrane region" description="Helical" evidence="4">
    <location>
        <begin position="61"/>
        <end position="82"/>
    </location>
</feature>
<keyword evidence="1" id="KW-0645">Protease</keyword>
<dbReference type="Pfam" id="PF13365">
    <property type="entry name" value="Trypsin_2"/>
    <property type="match status" value="1"/>
</dbReference>
<reference evidence="5" key="1">
    <citation type="submission" date="2020-05" db="EMBL/GenBank/DDBJ databases">
        <authorList>
            <person name="Chiriac C."/>
            <person name="Salcher M."/>
            <person name="Ghai R."/>
            <person name="Kavagutti S V."/>
        </authorList>
    </citation>
    <scope>NUCLEOTIDE SEQUENCE</scope>
</reference>